<feature type="domain" description="Fibronectin type-III" evidence="6">
    <location>
        <begin position="505"/>
        <end position="594"/>
    </location>
</feature>
<evidence type="ECO:0000256" key="3">
    <source>
        <dbReference type="ARBA" id="ARBA00023326"/>
    </source>
</evidence>
<sequence>MRQTSIFSADAPSRRRDRSASVSSGARHGASVPLWKRVRAPAFVAVVAVIGSLIVTVPVAPAAAVTESVTQTFGYSTSVQTFTVPDGVTELDVKLTGGQGGRGGTDSAGAGAEGGYRGMVTGLISVTPGQVLQIGVGQGGTMGAGGNTSAVTPAGTNPITGYAGGVGGIAGFQGSSGNGGGAGAATVVTYGAVTLVAGGAGGGGGSGQFAPTLGRQAEAAPTARTDTTSTNGQPGLNTESICTAGIRCDGGASGGGGGGVSGGMRGNVEFGAGSSTEYFGYGGFPGTSSTASLSGVTATYEFFSGNSANGALTITYSTGIPGVPTAVAGVAGKAAVDLAWAAGSAGGAVVADYVVEYARVSAPSTWSTFADGVSTALSTTVSGLTNGVAYIFRVSAVNEYGAGSVSVVSAAVTPSDVPGAPVLTGMVSGDSALSVAFTAAASDSPVTAYEVSVDSGVWAPVSGVVSPVLVAGLSNDTGYSVRLRAVNAIGAGAASNAVSGTPSTVPGAPTISAVQATSGTAVSVSFTAGFSSGPVTDYEYRVDSGSWVSAGMTASPLLVSGLSAGTLYSISVRAVNGVGGGAVSLPASVTTLSAPAAPTISAVVRGDRSATVSYVAGAEGGSAITGVEYQTGSGGTWTNAGTISSPLLLSGLTNGTEYAVTVRLVNAIGTSAGSAAMMVTPATIAAAPTIVGNTVAGSDQRLSASFTAPSDDGGALITGYEYSTDAGATWRARSDGGSTGSPLQISTLSSDASAALTNGQTYGVELRAVTAVGVGAASALAEGMARTVPSAPSLVSVTGSNAAVQVAFLMASNGGSAISRFEYQLDGGAWANTGSLSSSFTIGSLSNGTNYSVAVRGINAMGDGAASAALTAVPATVASAPTLGTITRSDRTLSIGFTAGNAGGSALTGFEYSTDGGLSWRARTSGSTGSPLVITVLSSDGATRLVNGVAYPVQLRAVNGVGAGSGSVVRSVPPMTPPGVAVVTASAGNGSATFGFTVADDGGSPVTMVQYRLDGGAWIDPATLASPFLVNGLTNGQAYSVQLRTSNNAGFGSASTAVVVTPRTAPDAPTGMTAVVGAGSATVSWVAPQFDGGSAVTGYAVSVWAGSESTTPVSTVVTTDLTATLTGLTNGTTVFVSVAAVNGAGAGAASAPRVSVTPLAKPFAPTISTITAQNTFLRVAFTAGSAGTRAITGYDYQLDGGAWVPVTATTSPIVISGLVNGTTYAVALRAKSAAGIGAASAAVNGTPASVPTTPDSATIVAVPTTNGAVISWPATPANGSPVTSYSVIAWSAASQGVQGSKCSTTGALTCTLTGFSGTQYITVEAANAVGTSTRSSPRVAVTPGAPGVLTSVSGTAGNTNAVLTWAAGTAGSSAISDYKIRYAVAGSNAWNDFSDGVSTGTTTTVTGLTNGTAYDFGISAVNGSGTGPWSPLLLTPIAPGTVPTLGAPVATADGFTVTLTNYDAAVTYALSATNGASFTRSGANITVSALAAGASAALTVNATRTGFTPTSAATSGTALLAGLTPTFGTPVRTADGFTVDITNWDPNYTFVSVVASQGMTSRTDSTITVIGLTAGTSQALTVTTTRGGYASGTGSVTGQALSAGVVPMLSGAVAAADGFTLSITNLSGLYTYGASSTAGLVSLSGGTLSVTGLADGATAVVTVVATRTGFTSTSATASGAALLAGTPPTVSSIRSVRSGFSFDIANFNESVDYTVDSSVGSASRTGSTVTITGLADGQSASVIVEAIRTGYTTTQFVAIGSALLAGVAPVLSDAVSTAGGFTVTITNFSADYAYSVTSASGSVERVDGVITVTGLDVGGQALVMVQADRFGYTSTVAGLVGSALRTGTAAEFSAVTRTADGFTVTIANYDARRGYTLAASAGTAVQSGARITVTGLAAGGTSDVTVTVLRAGDLRAHSTVSGTASLAVVVPTPVVVPGSSVRVPTTNATTRAAVAAAAAAAAAAAEQLAADAAAASAAELAETSETRVPPSVGSGVGAVTMDGVAIEYDVTQDGSTRIFAGVNDTTVSVTPAGSTLPEDATVDLTVPVLGEVTVGVTGFREGSVVEAWVFSTPTFLGEGVVAAGNTMSGDFTLPEQIRAGQHTLVVTGLSATGEEASYSIKLTVTDDSVVEAAPPADTAVDAPAGLDSTWWIILAGLIVALVGGLVWFLIARRRREDDERTA</sequence>
<dbReference type="Proteomes" id="UP000298173">
    <property type="component" value="Unassembled WGS sequence"/>
</dbReference>
<feature type="transmembrane region" description="Helical" evidence="5">
    <location>
        <begin position="2150"/>
        <end position="2170"/>
    </location>
</feature>
<gene>
    <name evidence="7" type="ORF">E3O06_00805</name>
</gene>
<keyword evidence="8" id="KW-1185">Reference proteome</keyword>
<comment type="caution">
    <text evidence="7">The sequence shown here is derived from an EMBL/GenBank/DDBJ whole genome shotgun (WGS) entry which is preliminary data.</text>
</comment>
<dbReference type="InterPro" id="IPR013783">
    <property type="entry name" value="Ig-like_fold"/>
</dbReference>
<dbReference type="InterPro" id="IPR036116">
    <property type="entry name" value="FN3_sf"/>
</dbReference>
<organism evidence="7 8">
    <name type="scientific">Cryobacterium glaciale</name>
    <dbReference type="NCBI Taxonomy" id="1259145"/>
    <lineage>
        <taxon>Bacteria</taxon>
        <taxon>Bacillati</taxon>
        <taxon>Actinomycetota</taxon>
        <taxon>Actinomycetes</taxon>
        <taxon>Micrococcales</taxon>
        <taxon>Microbacteriaceae</taxon>
        <taxon>Cryobacterium</taxon>
    </lineage>
</organism>
<dbReference type="PROSITE" id="PS50853">
    <property type="entry name" value="FN3"/>
    <property type="match status" value="6"/>
</dbReference>
<feature type="region of interest" description="Disordered" evidence="4">
    <location>
        <begin position="215"/>
        <end position="237"/>
    </location>
</feature>
<dbReference type="RefSeq" id="WP_134501137.1">
    <property type="nucleotide sequence ID" value="NZ_SOEY01000002.1"/>
</dbReference>
<dbReference type="PANTHER" id="PTHR13817">
    <property type="entry name" value="TITIN"/>
    <property type="match status" value="1"/>
</dbReference>
<protein>
    <submittedName>
        <fullName evidence="7">Fibronectin type III domain-containing protein</fullName>
    </submittedName>
</protein>
<evidence type="ECO:0000259" key="6">
    <source>
        <dbReference type="PROSITE" id="PS50853"/>
    </source>
</evidence>
<evidence type="ECO:0000256" key="1">
    <source>
        <dbReference type="ARBA" id="ARBA00022737"/>
    </source>
</evidence>
<accession>A0A4R8V5Z8</accession>
<dbReference type="SMART" id="SM00060">
    <property type="entry name" value="FN3"/>
    <property type="match status" value="12"/>
</dbReference>
<dbReference type="Pfam" id="PF00041">
    <property type="entry name" value="fn3"/>
    <property type="match status" value="4"/>
</dbReference>
<dbReference type="InterPro" id="IPR003961">
    <property type="entry name" value="FN3_dom"/>
</dbReference>
<feature type="domain" description="Fibronectin type-III" evidence="6">
    <location>
        <begin position="1161"/>
        <end position="1252"/>
    </location>
</feature>
<evidence type="ECO:0000313" key="7">
    <source>
        <dbReference type="EMBL" id="TFB77325.1"/>
    </source>
</evidence>
<dbReference type="SUPFAM" id="SSF49265">
    <property type="entry name" value="Fibronectin type III"/>
    <property type="match status" value="7"/>
</dbReference>
<feature type="domain" description="Fibronectin type-III" evidence="6">
    <location>
        <begin position="788"/>
        <end position="880"/>
    </location>
</feature>
<keyword evidence="1" id="KW-0677">Repeat</keyword>
<keyword evidence="5" id="KW-0812">Transmembrane</keyword>
<feature type="domain" description="Fibronectin type-III" evidence="6">
    <location>
        <begin position="320"/>
        <end position="416"/>
    </location>
</feature>
<dbReference type="PANTHER" id="PTHR13817:SF73">
    <property type="entry name" value="FIBRONECTIN TYPE-III DOMAIN-CONTAINING PROTEIN"/>
    <property type="match status" value="1"/>
</dbReference>
<dbReference type="CDD" id="cd00063">
    <property type="entry name" value="FN3"/>
    <property type="match status" value="7"/>
</dbReference>
<dbReference type="GO" id="GO:0016798">
    <property type="term" value="F:hydrolase activity, acting on glycosyl bonds"/>
    <property type="evidence" value="ECO:0007669"/>
    <property type="project" value="UniProtKB-KW"/>
</dbReference>
<dbReference type="OrthoDB" id="3187809at2"/>
<reference evidence="7 8" key="1">
    <citation type="submission" date="2019-03" db="EMBL/GenBank/DDBJ databases">
        <title>Genomics of glacier-inhabiting Cryobacterium strains.</title>
        <authorList>
            <person name="Liu Q."/>
            <person name="Xin Y.-H."/>
        </authorList>
    </citation>
    <scope>NUCLEOTIDE SEQUENCE [LARGE SCALE GENOMIC DNA]</scope>
    <source>
        <strain evidence="7 8">HLT2-23</strain>
    </source>
</reference>
<feature type="transmembrane region" description="Helical" evidence="5">
    <location>
        <begin position="42"/>
        <end position="64"/>
    </location>
</feature>
<name>A0A4R8V5Z8_9MICO</name>
<feature type="region of interest" description="Disordered" evidence="4">
    <location>
        <begin position="1"/>
        <end position="26"/>
    </location>
</feature>
<evidence type="ECO:0000256" key="4">
    <source>
        <dbReference type="SAM" id="MobiDB-lite"/>
    </source>
</evidence>
<keyword evidence="5" id="KW-1133">Transmembrane helix</keyword>
<dbReference type="Gene3D" id="2.60.40.10">
    <property type="entry name" value="Immunoglobulins"/>
    <property type="match status" value="11"/>
</dbReference>
<feature type="compositionally biased region" description="Polar residues" evidence="4">
    <location>
        <begin position="224"/>
        <end position="237"/>
    </location>
</feature>
<evidence type="ECO:0000256" key="2">
    <source>
        <dbReference type="ARBA" id="ARBA00023295"/>
    </source>
</evidence>
<keyword evidence="2" id="KW-0326">Glycosidase</keyword>
<dbReference type="GO" id="GO:0000272">
    <property type="term" value="P:polysaccharide catabolic process"/>
    <property type="evidence" value="ECO:0007669"/>
    <property type="project" value="UniProtKB-KW"/>
</dbReference>
<keyword evidence="3" id="KW-0119">Carbohydrate metabolism</keyword>
<dbReference type="InterPro" id="IPR050964">
    <property type="entry name" value="Striated_Muscle_Regulatory"/>
</dbReference>
<feature type="domain" description="Fibronectin type-III" evidence="6">
    <location>
        <begin position="1065"/>
        <end position="1160"/>
    </location>
</feature>
<keyword evidence="2" id="KW-0378">Hydrolase</keyword>
<keyword evidence="3" id="KW-0624">Polysaccharide degradation</keyword>
<evidence type="ECO:0000256" key="5">
    <source>
        <dbReference type="SAM" id="Phobius"/>
    </source>
</evidence>
<evidence type="ECO:0000313" key="8">
    <source>
        <dbReference type="Proteomes" id="UP000298173"/>
    </source>
</evidence>
<feature type="domain" description="Fibronectin type-III" evidence="6">
    <location>
        <begin position="1345"/>
        <end position="1440"/>
    </location>
</feature>
<keyword evidence="5" id="KW-0472">Membrane</keyword>
<dbReference type="EMBL" id="SOEY01000002">
    <property type="protein sequence ID" value="TFB77325.1"/>
    <property type="molecule type" value="Genomic_DNA"/>
</dbReference>
<proteinExistence type="predicted"/>